<proteinExistence type="predicted"/>
<dbReference type="AlphaFoldDB" id="A0A0K2U307"/>
<name>A0A0K2U307_LEPSM</name>
<keyword evidence="1" id="KW-0175">Coiled coil</keyword>
<organism evidence="2">
    <name type="scientific">Lepeophtheirus salmonis</name>
    <name type="common">Salmon louse</name>
    <name type="synonym">Caligus salmonis</name>
    <dbReference type="NCBI Taxonomy" id="72036"/>
    <lineage>
        <taxon>Eukaryota</taxon>
        <taxon>Metazoa</taxon>
        <taxon>Ecdysozoa</taxon>
        <taxon>Arthropoda</taxon>
        <taxon>Crustacea</taxon>
        <taxon>Multicrustacea</taxon>
        <taxon>Hexanauplia</taxon>
        <taxon>Copepoda</taxon>
        <taxon>Siphonostomatoida</taxon>
        <taxon>Caligidae</taxon>
        <taxon>Lepeophtheirus</taxon>
    </lineage>
</organism>
<accession>A0A0K2U307</accession>
<evidence type="ECO:0000256" key="1">
    <source>
        <dbReference type="SAM" id="Coils"/>
    </source>
</evidence>
<reference evidence="2" key="1">
    <citation type="submission" date="2014-05" db="EMBL/GenBank/DDBJ databases">
        <authorList>
            <person name="Chronopoulou M."/>
        </authorList>
    </citation>
    <scope>NUCLEOTIDE SEQUENCE</scope>
    <source>
        <tissue evidence="2">Whole organism</tissue>
    </source>
</reference>
<evidence type="ECO:0000313" key="2">
    <source>
        <dbReference type="EMBL" id="CDW32588.1"/>
    </source>
</evidence>
<protein>
    <submittedName>
        <fullName evidence="2">Uncharacterized protein</fullName>
    </submittedName>
</protein>
<sequence>MIQKEEPRIEGLIEKTNECFKSLDLLSTKEQLERLDKQMKRTSTLLQELKDLSKACEDLDEGWKGIQVFVRRIVQLKAELQDITDNLYSLVEPRLTPRQLNLLSFNEPFQDPTFDPSILFFGIDWEQIFRKCLNISNSITIFSHGFLHLREDAQIDIFLLNTILLDVSRLEMDITSHAEAVLNGRLSKSQLRLIQEEQTRLKTMFPPRSVTPSRNWSNLPKSKSFRDSSGNKRVARKYIKNKTSEFHDHGHCFVSDLGIKGVKEGSQTTLSRDDDMEKPVFIRRKSSFMQNVSNLLKNIR</sequence>
<dbReference type="EMBL" id="HACA01015227">
    <property type="protein sequence ID" value="CDW32588.1"/>
    <property type="molecule type" value="Transcribed_RNA"/>
</dbReference>
<feature type="coiled-coil region" evidence="1">
    <location>
        <begin position="32"/>
        <end position="86"/>
    </location>
</feature>